<proteinExistence type="predicted"/>
<dbReference type="AlphaFoldDB" id="A0A7L1TWB3"/>
<evidence type="ECO:0000259" key="7">
    <source>
        <dbReference type="PROSITE" id="PS50879"/>
    </source>
</evidence>
<keyword evidence="5" id="KW-0378">Hydrolase</keyword>
<dbReference type="InterPro" id="IPR002156">
    <property type="entry name" value="RNaseH_domain"/>
</dbReference>
<dbReference type="Proteomes" id="UP000579685">
    <property type="component" value="Unassembled WGS sequence"/>
</dbReference>
<feature type="non-terminal residue" evidence="8">
    <location>
        <position position="198"/>
    </location>
</feature>
<feature type="domain" description="RNase H type-1" evidence="7">
    <location>
        <begin position="66"/>
        <end position="198"/>
    </location>
</feature>
<evidence type="ECO:0000256" key="5">
    <source>
        <dbReference type="ARBA" id="ARBA00022801"/>
    </source>
</evidence>
<evidence type="ECO:0000256" key="2">
    <source>
        <dbReference type="ARBA" id="ARBA00022695"/>
    </source>
</evidence>
<sequence>ECQRSFKIITLVTQEQFEWCFANSTTLQSALQNFSGQITYHLPSHKLLKLSGETALSLKPLNSHTPLKGISVFTDGSGKTGKTIVRWKEEGEWQTLESCENGSPQLVELRAVVMAFQCFPHTPLNVVTDSAYVAGITQRLDRTLLREIDNAPLFDLLKTLCHIIQTRTYPYYILHIRGHTNLPGFITEGYIRVDWLAS</sequence>
<dbReference type="GO" id="GO:0035613">
    <property type="term" value="F:RNA stem-loop binding"/>
    <property type="evidence" value="ECO:0007669"/>
    <property type="project" value="TreeGrafter"/>
</dbReference>
<keyword evidence="4" id="KW-0255">Endonuclease</keyword>
<dbReference type="GO" id="GO:0004523">
    <property type="term" value="F:RNA-DNA hybrid ribonuclease activity"/>
    <property type="evidence" value="ECO:0007669"/>
    <property type="project" value="InterPro"/>
</dbReference>
<dbReference type="InterPro" id="IPR036397">
    <property type="entry name" value="RNaseH_sf"/>
</dbReference>
<dbReference type="GO" id="GO:0003964">
    <property type="term" value="F:RNA-directed DNA polymerase activity"/>
    <property type="evidence" value="ECO:0007669"/>
    <property type="project" value="UniProtKB-KW"/>
</dbReference>
<dbReference type="EMBL" id="VXBQ01006134">
    <property type="protein sequence ID" value="NXO65691.1"/>
    <property type="molecule type" value="Genomic_DNA"/>
</dbReference>
<dbReference type="PANTHER" id="PTHR41694:SF3">
    <property type="entry name" value="RNA-DIRECTED DNA POLYMERASE-RELATED"/>
    <property type="match status" value="1"/>
</dbReference>
<dbReference type="Gene3D" id="3.30.420.10">
    <property type="entry name" value="Ribonuclease H-like superfamily/Ribonuclease H"/>
    <property type="match status" value="1"/>
</dbReference>
<accession>A0A7L1TWB3</accession>
<dbReference type="SUPFAM" id="SSF53098">
    <property type="entry name" value="Ribonuclease H-like"/>
    <property type="match status" value="1"/>
</dbReference>
<dbReference type="PROSITE" id="PS50879">
    <property type="entry name" value="RNASE_H_1"/>
    <property type="match status" value="1"/>
</dbReference>
<organism evidence="8 9">
    <name type="scientific">Phainopepla nitens</name>
    <name type="common">Phainopepla</name>
    <dbReference type="NCBI Taxonomy" id="161653"/>
    <lineage>
        <taxon>Eukaryota</taxon>
        <taxon>Metazoa</taxon>
        <taxon>Chordata</taxon>
        <taxon>Craniata</taxon>
        <taxon>Vertebrata</taxon>
        <taxon>Euteleostomi</taxon>
        <taxon>Archelosauria</taxon>
        <taxon>Archosauria</taxon>
        <taxon>Dinosauria</taxon>
        <taxon>Saurischia</taxon>
        <taxon>Theropoda</taxon>
        <taxon>Coelurosauria</taxon>
        <taxon>Aves</taxon>
        <taxon>Neognathae</taxon>
        <taxon>Neoaves</taxon>
        <taxon>Telluraves</taxon>
        <taxon>Australaves</taxon>
        <taxon>Passeriformes</taxon>
        <taxon>Bombycillidae</taxon>
        <taxon>Phainopepla</taxon>
    </lineage>
</organism>
<feature type="non-terminal residue" evidence="8">
    <location>
        <position position="1"/>
    </location>
</feature>
<dbReference type="Pfam" id="PF00075">
    <property type="entry name" value="RNase_H"/>
    <property type="match status" value="1"/>
</dbReference>
<name>A0A7L1TWB3_PHANI</name>
<dbReference type="InterPro" id="IPR012337">
    <property type="entry name" value="RNaseH-like_sf"/>
</dbReference>
<keyword evidence="1" id="KW-0808">Transferase</keyword>
<dbReference type="PANTHER" id="PTHR41694">
    <property type="entry name" value="ENDOGENOUS RETROVIRUS GROUP K MEMBER POL PROTEIN"/>
    <property type="match status" value="1"/>
</dbReference>
<protein>
    <submittedName>
        <fullName evidence="8">POK19 protein</fullName>
    </submittedName>
</protein>
<evidence type="ECO:0000313" key="9">
    <source>
        <dbReference type="Proteomes" id="UP000579685"/>
    </source>
</evidence>
<keyword evidence="6" id="KW-0695">RNA-directed DNA polymerase</keyword>
<keyword evidence="9" id="KW-1185">Reference proteome</keyword>
<evidence type="ECO:0000313" key="8">
    <source>
        <dbReference type="EMBL" id="NXO65691.1"/>
    </source>
</evidence>
<evidence type="ECO:0000256" key="4">
    <source>
        <dbReference type="ARBA" id="ARBA00022759"/>
    </source>
</evidence>
<gene>
    <name evidence="8" type="primary">Ervk19_0</name>
    <name evidence="8" type="ORF">PHANIT_R15518</name>
</gene>
<comment type="caution">
    <text evidence="8">The sequence shown here is derived from an EMBL/GenBank/DDBJ whole genome shotgun (WGS) entry which is preliminary data.</text>
</comment>
<evidence type="ECO:0000256" key="3">
    <source>
        <dbReference type="ARBA" id="ARBA00022722"/>
    </source>
</evidence>
<keyword evidence="2" id="KW-0548">Nucleotidyltransferase</keyword>
<reference evidence="8 9" key="1">
    <citation type="submission" date="2019-09" db="EMBL/GenBank/DDBJ databases">
        <title>Bird 10,000 Genomes (B10K) Project - Family phase.</title>
        <authorList>
            <person name="Zhang G."/>
        </authorList>
    </citation>
    <scope>NUCLEOTIDE SEQUENCE [LARGE SCALE GENOMIC DNA]</scope>
    <source>
        <strain evidence="8">B10K-DU-002-32</strain>
        <tissue evidence="8">Muscle</tissue>
    </source>
</reference>
<evidence type="ECO:0000256" key="1">
    <source>
        <dbReference type="ARBA" id="ARBA00022679"/>
    </source>
</evidence>
<evidence type="ECO:0000256" key="6">
    <source>
        <dbReference type="ARBA" id="ARBA00022918"/>
    </source>
</evidence>
<keyword evidence="3" id="KW-0540">Nuclease</keyword>